<keyword evidence="2" id="KW-1185">Reference proteome</keyword>
<accession>A0A7L7KPM2</accession>
<name>A0A7L7KPM2_9MOLU</name>
<evidence type="ECO:0000313" key="2">
    <source>
        <dbReference type="Proteomes" id="UP000514720"/>
    </source>
</evidence>
<dbReference type="Proteomes" id="UP000514720">
    <property type="component" value="Chromosome"/>
</dbReference>
<dbReference type="KEGG" id="xcl:G4Z02_02890"/>
<organism evidence="1 2">
    <name type="scientific">Candidatus Xianfuyuplasma coldseepsis</name>
    <dbReference type="NCBI Taxonomy" id="2782163"/>
    <lineage>
        <taxon>Bacteria</taxon>
        <taxon>Bacillati</taxon>
        <taxon>Mycoplasmatota</taxon>
        <taxon>Mollicutes</taxon>
        <taxon>Candidatus Izemoplasmatales</taxon>
        <taxon>Candidatus Izemoplasmataceae</taxon>
        <taxon>Candidatus Xianfuyuplasma</taxon>
    </lineage>
</organism>
<sequence>MKNPFVQNGEMLPVASINSVFVENEKAYDLFRPSLILEKLIEYMNMYGLYDMIESTSVLYLFDQLLLHDSKDIKQGAEELADMFGDRLASVLTTLLQPSEISIKNRTNWSSVHWDYWKTIRKIYLVGGLTSPLLTQRFYQRIQRAFEQKDIEDVTVTFIEGSQNMGTRGLASITKNGDYMLFDFGQTKIKRARVLKDRNTTIIESYLDPVDAKYLYYKNTSKATLVETASELDGYICKTIIDAIHETGFTGNKIYMSIANYVSQGAIYSARGGYGKLAYIGENYQQHLEQKLAEMLNKQVTVRLFHDTSAMALLFRHEPHTAVISLGTAFGVAFPHDSVYS</sequence>
<protein>
    <submittedName>
        <fullName evidence="1">Uncharacterized protein</fullName>
    </submittedName>
</protein>
<dbReference type="RefSeq" id="WP_258878361.1">
    <property type="nucleotide sequence ID" value="NZ_CP048914.1"/>
</dbReference>
<proteinExistence type="predicted"/>
<dbReference type="EMBL" id="CP048914">
    <property type="protein sequence ID" value="QMS84741.1"/>
    <property type="molecule type" value="Genomic_DNA"/>
</dbReference>
<evidence type="ECO:0000313" key="1">
    <source>
        <dbReference type="EMBL" id="QMS84741.1"/>
    </source>
</evidence>
<reference evidence="1 2" key="1">
    <citation type="submission" date="2020-02" db="EMBL/GenBank/DDBJ databases">
        <authorList>
            <person name="Zheng R.K."/>
            <person name="Sun C.M."/>
        </authorList>
    </citation>
    <scope>NUCLEOTIDE SEQUENCE [LARGE SCALE GENOMIC DNA]</scope>
    <source>
        <strain evidence="2">zrk13</strain>
    </source>
</reference>
<gene>
    <name evidence="1" type="ORF">G4Z02_02890</name>
</gene>
<dbReference type="AlphaFoldDB" id="A0A7L7KPM2"/>